<evidence type="ECO:0000313" key="4">
    <source>
        <dbReference type="EMBL" id="CAE1267001.1"/>
    </source>
</evidence>
<dbReference type="AlphaFoldDB" id="A0A812CG76"/>
<reference evidence="4" key="1">
    <citation type="submission" date="2021-01" db="EMBL/GenBank/DDBJ databases">
        <authorList>
            <person name="Li R."/>
            <person name="Bekaert M."/>
        </authorList>
    </citation>
    <scope>NUCLEOTIDE SEQUENCE</scope>
    <source>
        <strain evidence="4">Farmed</strain>
    </source>
</reference>
<evidence type="ECO:0000256" key="2">
    <source>
        <dbReference type="SAM" id="MobiDB-lite"/>
    </source>
</evidence>
<dbReference type="SMART" id="SM01117">
    <property type="entry name" value="Cyt-b5"/>
    <property type="match status" value="1"/>
</dbReference>
<accession>A0A812CG76</accession>
<evidence type="ECO:0000259" key="3">
    <source>
        <dbReference type="SMART" id="SM01117"/>
    </source>
</evidence>
<dbReference type="InterPro" id="IPR050577">
    <property type="entry name" value="MAPR/NEUFC/NENF-like"/>
</dbReference>
<comment type="caution">
    <text evidence="4">The sequence shown here is derived from an EMBL/GenBank/DDBJ whole genome shotgun (WGS) entry which is preliminary data.</text>
</comment>
<dbReference type="Pfam" id="PF00173">
    <property type="entry name" value="Cyt-b5"/>
    <property type="match status" value="1"/>
</dbReference>
<protein>
    <submittedName>
        <fullName evidence="4">PGRMC1_2</fullName>
    </submittedName>
</protein>
<sequence length="260" mass="29468">MASSSEEIIPETTTETAAAESSYDTFVQVSNEIFTNPLNVVLLSISAFLLYKIIAGRQTPRPRPEPEVELPRMKKKDLTLDELRKCDGTGEDGRICIAVNGRIYDVTRGKQFYGPGGPYSNFAGRDASRALALFTVSESALKSENDDLSDLTSAEMSRMREWQIQLEEKYDFVGRLLKPGQEPVDYTDSEEEINPNEEGDEKEKETSKKSEENEEEPDSKTSNINTKENVNDMEEEKKPEEEKEKKEEKQEETSTEKTEL</sequence>
<feature type="compositionally biased region" description="Acidic residues" evidence="2">
    <location>
        <begin position="185"/>
        <end position="200"/>
    </location>
</feature>
<evidence type="ECO:0000256" key="1">
    <source>
        <dbReference type="ARBA" id="ARBA00038357"/>
    </source>
</evidence>
<dbReference type="OrthoDB" id="547796at2759"/>
<name>A0A812CG76_ACAPH</name>
<dbReference type="FunFam" id="3.10.120.10:FF:000003">
    <property type="entry name" value="membrane-associated progesterone receptor component 1"/>
    <property type="match status" value="1"/>
</dbReference>
<feature type="compositionally biased region" description="Basic and acidic residues" evidence="2">
    <location>
        <begin position="235"/>
        <end position="260"/>
    </location>
</feature>
<organism evidence="4 5">
    <name type="scientific">Acanthosepion pharaonis</name>
    <name type="common">Pharaoh cuttlefish</name>
    <name type="synonym">Sepia pharaonis</name>
    <dbReference type="NCBI Taxonomy" id="158019"/>
    <lineage>
        <taxon>Eukaryota</taxon>
        <taxon>Metazoa</taxon>
        <taxon>Spiralia</taxon>
        <taxon>Lophotrochozoa</taxon>
        <taxon>Mollusca</taxon>
        <taxon>Cephalopoda</taxon>
        <taxon>Coleoidea</taxon>
        <taxon>Decapodiformes</taxon>
        <taxon>Sepiida</taxon>
        <taxon>Sepiina</taxon>
        <taxon>Sepiidae</taxon>
        <taxon>Acanthosepion</taxon>
    </lineage>
</organism>
<dbReference type="GO" id="GO:0016020">
    <property type="term" value="C:membrane"/>
    <property type="evidence" value="ECO:0007669"/>
    <property type="project" value="TreeGrafter"/>
</dbReference>
<dbReference type="SUPFAM" id="SSF55856">
    <property type="entry name" value="Cytochrome b5-like heme/steroid binding domain"/>
    <property type="match status" value="1"/>
</dbReference>
<dbReference type="GO" id="GO:0005783">
    <property type="term" value="C:endoplasmic reticulum"/>
    <property type="evidence" value="ECO:0007669"/>
    <property type="project" value="TreeGrafter"/>
</dbReference>
<dbReference type="Gene3D" id="3.10.120.10">
    <property type="entry name" value="Cytochrome b5-like heme/steroid binding domain"/>
    <property type="match status" value="1"/>
</dbReference>
<dbReference type="PANTHER" id="PTHR10281:SF106">
    <property type="entry name" value="IP06960P-RELATED"/>
    <property type="match status" value="1"/>
</dbReference>
<dbReference type="PANTHER" id="PTHR10281">
    <property type="entry name" value="MEMBRANE-ASSOCIATED PROGESTERONE RECEPTOR COMPONENT-RELATED"/>
    <property type="match status" value="1"/>
</dbReference>
<dbReference type="InterPro" id="IPR036400">
    <property type="entry name" value="Cyt_B5-like_heme/steroid_sf"/>
</dbReference>
<dbReference type="EMBL" id="CAHIKZ030001524">
    <property type="protein sequence ID" value="CAE1267001.1"/>
    <property type="molecule type" value="Genomic_DNA"/>
</dbReference>
<feature type="compositionally biased region" description="Basic and acidic residues" evidence="2">
    <location>
        <begin position="201"/>
        <end position="211"/>
    </location>
</feature>
<feature type="region of interest" description="Disordered" evidence="2">
    <location>
        <begin position="179"/>
        <end position="260"/>
    </location>
</feature>
<keyword evidence="5" id="KW-1185">Reference proteome</keyword>
<gene>
    <name evidence="4" type="ORF">SPHA_35446</name>
</gene>
<dbReference type="Proteomes" id="UP000597762">
    <property type="component" value="Unassembled WGS sequence"/>
</dbReference>
<feature type="domain" description="Cytochrome b5 heme-binding" evidence="3">
    <location>
        <begin position="78"/>
        <end position="177"/>
    </location>
</feature>
<evidence type="ECO:0000313" key="5">
    <source>
        <dbReference type="Proteomes" id="UP000597762"/>
    </source>
</evidence>
<comment type="similarity">
    <text evidence="1">Belongs to the cytochrome b5 family. MAPR subfamily.</text>
</comment>
<proteinExistence type="inferred from homology"/>
<dbReference type="InterPro" id="IPR001199">
    <property type="entry name" value="Cyt_B5-like_heme/steroid-bd"/>
</dbReference>